<evidence type="ECO:0000313" key="3">
    <source>
        <dbReference type="Proteomes" id="UP000501558"/>
    </source>
</evidence>
<keyword evidence="3" id="KW-1185">Reference proteome</keyword>
<evidence type="ECO:0008006" key="4">
    <source>
        <dbReference type="Google" id="ProtNLM"/>
    </source>
</evidence>
<proteinExistence type="predicted"/>
<feature type="transmembrane region" description="Helical" evidence="1">
    <location>
        <begin position="66"/>
        <end position="84"/>
    </location>
</feature>
<evidence type="ECO:0000256" key="1">
    <source>
        <dbReference type="SAM" id="Phobius"/>
    </source>
</evidence>
<protein>
    <recommendedName>
        <fullName evidence="4">DUF4367 domain-containing protein</fullName>
    </recommendedName>
</protein>
<sequence>MNKDNKFDDALDEILEEKYISEISQIKAPRELVDRTKLEMRAELGKKVQPSLFDKRIKVKFSYRRLFLVVAFLLLIGSSFVYYYQKDQIHIVAVSQNQFSVGKSFGKFDTSHQTKEKQPIELIMSYESTIIPEVMVKVASSRVDGQKLRLAQDGKTYYAAFSKGEHYYFVIGKGVSKKDFINYLKKTLRNM</sequence>
<keyword evidence="1" id="KW-0812">Transmembrane</keyword>
<keyword evidence="1" id="KW-0472">Membrane</keyword>
<gene>
    <name evidence="2" type="ORF">GU334_01100</name>
</gene>
<dbReference type="EMBL" id="CP047628">
    <property type="protein sequence ID" value="QIW57595.1"/>
    <property type="molecule type" value="Genomic_DNA"/>
</dbReference>
<name>A0AAE6YJZ1_9LACT</name>
<dbReference type="RefSeq" id="WP_167840984.1">
    <property type="nucleotide sequence ID" value="NZ_CP047628.1"/>
</dbReference>
<evidence type="ECO:0000313" key="2">
    <source>
        <dbReference type="EMBL" id="QIW57595.1"/>
    </source>
</evidence>
<dbReference type="AlphaFoldDB" id="A0AAE6YJZ1"/>
<organism evidence="2 3">
    <name type="scientific">Pseudolactococcus raffinolactis</name>
    <dbReference type="NCBI Taxonomy" id="1366"/>
    <lineage>
        <taxon>Bacteria</taxon>
        <taxon>Bacillati</taxon>
        <taxon>Bacillota</taxon>
        <taxon>Bacilli</taxon>
        <taxon>Lactobacillales</taxon>
        <taxon>Streptococcaceae</taxon>
        <taxon>Pseudolactococcus</taxon>
    </lineage>
</organism>
<dbReference type="Proteomes" id="UP000501558">
    <property type="component" value="Chromosome"/>
</dbReference>
<keyword evidence="1" id="KW-1133">Transmembrane helix</keyword>
<reference evidence="2 3" key="1">
    <citation type="submission" date="2019-12" db="EMBL/GenBank/DDBJ databases">
        <title>Whole genome sequences of Lactococcus raffinolactis strains isolated from sewage.</title>
        <authorList>
            <person name="Ybazeta G."/>
            <person name="Ross M."/>
            <person name="Brabant-Kirwan D."/>
            <person name="Saleh M."/>
            <person name="Dillon J.A."/>
            <person name="Splinter K."/>
            <person name="Nokhbeh R."/>
        </authorList>
    </citation>
    <scope>NUCLEOTIDE SEQUENCE [LARGE SCALE GENOMIC DNA]</scope>
    <source>
        <strain evidence="2 3">Lr_19_14</strain>
    </source>
</reference>
<accession>A0AAE6YJZ1</accession>